<name>A0ABW8DFI5_9GAMM</name>
<keyword evidence="1" id="KW-0732">Signal</keyword>
<comment type="caution">
    <text evidence="2">The sequence shown here is derived from an EMBL/GenBank/DDBJ whole genome shotgun (WGS) entry which is preliminary data.</text>
</comment>
<accession>A0ABW8DFI5</accession>
<keyword evidence="3" id="KW-1185">Reference proteome</keyword>
<sequence length="259" mass="28256">MTRPKLKILSTLACMLCSINALASPASTEYVNGLINSLRNELTAKMSTLASQINLLTTQVNTLAARTNAELEKIKTQVNTLPIITHSIGEIVQGGMVFYLDATGQHGLVVSLDDLGEPIEWRNSEGGDRVTNAKGQGLGSGETNTRLVISEQTIDQQDGDFAALRAANYQVLADGKTPCPERLTSKETCFGGWYLPSVYELILLHSSLTQLETNTFRYSTYWSSSELNTTQSYSVDFSSGEPQVQEKSVPSAIRAIHNF</sequence>
<dbReference type="EMBL" id="JBGORX010000011">
    <property type="protein sequence ID" value="MFJ1270000.1"/>
    <property type="molecule type" value="Genomic_DNA"/>
</dbReference>
<feature type="chain" id="PRO_5047543024" evidence="1">
    <location>
        <begin position="24"/>
        <end position="259"/>
    </location>
</feature>
<protein>
    <submittedName>
        <fullName evidence="2">DUF1566 domain-containing protein</fullName>
    </submittedName>
</protein>
<organism evidence="2 3">
    <name type="scientific">Legionella lytica</name>
    <dbReference type="NCBI Taxonomy" id="96232"/>
    <lineage>
        <taxon>Bacteria</taxon>
        <taxon>Pseudomonadati</taxon>
        <taxon>Pseudomonadota</taxon>
        <taxon>Gammaproteobacteria</taxon>
        <taxon>Legionellales</taxon>
        <taxon>Legionellaceae</taxon>
        <taxon>Legionella</taxon>
    </lineage>
</organism>
<gene>
    <name evidence="2" type="ORF">ACD661_15685</name>
</gene>
<evidence type="ECO:0000313" key="2">
    <source>
        <dbReference type="EMBL" id="MFJ1270000.1"/>
    </source>
</evidence>
<reference evidence="2 3" key="1">
    <citation type="submission" date="2024-08" db="EMBL/GenBank/DDBJ databases">
        <title>Draft Genome Sequence of Legionella lytica strain DSB2004, Isolated From a Fire Sprinkler System.</title>
        <authorList>
            <person name="Everhart A.D."/>
            <person name="Kidane D.T."/>
            <person name="Farone A.L."/>
            <person name="Farone M.B."/>
        </authorList>
    </citation>
    <scope>NUCLEOTIDE SEQUENCE [LARGE SCALE GENOMIC DNA]</scope>
    <source>
        <strain evidence="2 3">DSB2004</strain>
    </source>
</reference>
<evidence type="ECO:0000313" key="3">
    <source>
        <dbReference type="Proteomes" id="UP001615550"/>
    </source>
</evidence>
<dbReference type="Proteomes" id="UP001615550">
    <property type="component" value="Unassembled WGS sequence"/>
</dbReference>
<feature type="signal peptide" evidence="1">
    <location>
        <begin position="1"/>
        <end position="23"/>
    </location>
</feature>
<evidence type="ECO:0000256" key="1">
    <source>
        <dbReference type="SAM" id="SignalP"/>
    </source>
</evidence>
<dbReference type="RefSeq" id="WP_400188812.1">
    <property type="nucleotide sequence ID" value="NZ_JBGORX010000011.1"/>
</dbReference>
<proteinExistence type="predicted"/>